<gene>
    <name evidence="1" type="ORF">C5689_06205</name>
</gene>
<evidence type="ECO:0008006" key="3">
    <source>
        <dbReference type="Google" id="ProtNLM"/>
    </source>
</evidence>
<proteinExistence type="predicted"/>
<comment type="caution">
    <text evidence="1">The sequence shown here is derived from an EMBL/GenBank/DDBJ whole genome shotgun (WGS) entry which is preliminary data.</text>
</comment>
<dbReference type="EMBL" id="PUIV01000006">
    <property type="protein sequence ID" value="PWB94652.1"/>
    <property type="molecule type" value="Genomic_DNA"/>
</dbReference>
<dbReference type="AlphaFoldDB" id="A0A2U1SSS6"/>
<keyword evidence="2" id="KW-1185">Reference proteome</keyword>
<accession>A0A2U1SSS6</accession>
<reference evidence="1 2" key="1">
    <citation type="journal article" date="2018" name="Appl. Microbiol. Biotechnol.">
        <title>Co-cultivation of the strictly anaerobic methanogen Methanosarcina barkeri with aerobic methanotrophs in an oxygen-limited membrane bioreactor.</title>
        <authorList>
            <person name="In 't Zandt M.H."/>
            <person name="van den Bosch T.J.M."/>
            <person name="Rijkers R."/>
            <person name="van Kessel M.A.H.J."/>
            <person name="Jetten M.S.M."/>
            <person name="Welte C.U."/>
        </authorList>
    </citation>
    <scope>NUCLEOTIDE SEQUENCE [LARGE SCALE GENOMIC DNA]</scope>
    <source>
        <strain evidence="1 2">DSM 17706</strain>
    </source>
</reference>
<name>A0A2U1SSS6_METSR</name>
<organism evidence="1 2">
    <name type="scientific">Methylosinus sporium</name>
    <dbReference type="NCBI Taxonomy" id="428"/>
    <lineage>
        <taxon>Bacteria</taxon>
        <taxon>Pseudomonadati</taxon>
        <taxon>Pseudomonadota</taxon>
        <taxon>Alphaproteobacteria</taxon>
        <taxon>Hyphomicrobiales</taxon>
        <taxon>Methylocystaceae</taxon>
        <taxon>Methylosinus</taxon>
    </lineage>
</organism>
<evidence type="ECO:0000313" key="2">
    <source>
        <dbReference type="Proteomes" id="UP000245137"/>
    </source>
</evidence>
<protein>
    <recommendedName>
        <fullName evidence="3">DUF1833 domain-containing protein</fullName>
    </recommendedName>
</protein>
<sequence length="160" mass="17314">MRAALQAATDEVPVLLVTITHPDLEAPVRLSSDPTTPISLEPYVMGTRSNGADYIYLIRSYRLPDDPDGGTPGGQLVITDLDGAISRSARALTNGYPIINFDIVLASSPDLIEDSLHDEIEVVSASWSGGALTLDLQAINYDEPVPAHRMSKRYFPGLHK</sequence>
<dbReference type="Proteomes" id="UP000245137">
    <property type="component" value="Unassembled WGS sequence"/>
</dbReference>
<evidence type="ECO:0000313" key="1">
    <source>
        <dbReference type="EMBL" id="PWB94652.1"/>
    </source>
</evidence>